<proteinExistence type="predicted"/>
<dbReference type="SUPFAM" id="SSF54427">
    <property type="entry name" value="NTF2-like"/>
    <property type="match status" value="1"/>
</dbReference>
<reference evidence="2 3" key="1">
    <citation type="submission" date="2014-09" db="EMBL/GenBank/DDBJ databases">
        <title>Draft genome of Bradyrhizobium japonicum Is-34.</title>
        <authorList>
            <person name="Tsurumaru H."/>
            <person name="Yamakawa T."/>
            <person name="Hashimoto S."/>
            <person name="Okizaki K."/>
            <person name="Kanesaki Y."/>
            <person name="Yoshikawa H."/>
            <person name="Yajima S."/>
        </authorList>
    </citation>
    <scope>NUCLEOTIDE SEQUENCE [LARGE SCALE GENOMIC DNA]</scope>
    <source>
        <strain evidence="2 3">Is-34</strain>
    </source>
</reference>
<dbReference type="STRING" id="375.BKD09_RS30280"/>
<accession>A0A0A3XQ96</accession>
<comment type="caution">
    <text evidence="2">The sequence shown here is derived from an EMBL/GenBank/DDBJ whole genome shotgun (WGS) entry which is preliminary data.</text>
</comment>
<protein>
    <submittedName>
        <fullName evidence="2">Polyketide cyclase</fullName>
    </submittedName>
</protein>
<dbReference type="Pfam" id="PF12680">
    <property type="entry name" value="SnoaL_2"/>
    <property type="match status" value="1"/>
</dbReference>
<dbReference type="Proteomes" id="UP000030377">
    <property type="component" value="Unassembled WGS sequence"/>
</dbReference>
<dbReference type="EMBL" id="JRPN01000020">
    <property type="protein sequence ID" value="KGT76545.1"/>
    <property type="molecule type" value="Genomic_DNA"/>
</dbReference>
<gene>
    <name evidence="2" type="ORF">MA20_27615</name>
</gene>
<evidence type="ECO:0000313" key="3">
    <source>
        <dbReference type="Proteomes" id="UP000030377"/>
    </source>
</evidence>
<evidence type="ECO:0000259" key="1">
    <source>
        <dbReference type="Pfam" id="PF12680"/>
    </source>
</evidence>
<dbReference type="AlphaFoldDB" id="A0A0A3XQ96"/>
<dbReference type="RefSeq" id="WP_028157644.1">
    <property type="nucleotide sequence ID" value="NZ_JANUDC010000001.1"/>
</dbReference>
<sequence length="123" mass="13718">MSQHHLPSTLAALGRTWVEAWNTRDLERVLTLYDEDTVMTSDRIPALGLDASGTVRGKDALRAYWGKALALLPELHFTLIDLFVSPDSVVVFYENERGKRICEYLRVNDAGLIAQGAANHLAH</sequence>
<dbReference type="InterPro" id="IPR037401">
    <property type="entry name" value="SnoaL-like"/>
</dbReference>
<name>A0A0A3XQ96_BRAJP</name>
<feature type="domain" description="SnoaL-like" evidence="1">
    <location>
        <begin position="15"/>
        <end position="99"/>
    </location>
</feature>
<dbReference type="InterPro" id="IPR032710">
    <property type="entry name" value="NTF2-like_dom_sf"/>
</dbReference>
<evidence type="ECO:0000313" key="2">
    <source>
        <dbReference type="EMBL" id="KGT76545.1"/>
    </source>
</evidence>
<dbReference type="Gene3D" id="3.10.450.50">
    <property type="match status" value="1"/>
</dbReference>
<organism evidence="2 3">
    <name type="scientific">Bradyrhizobium japonicum</name>
    <dbReference type="NCBI Taxonomy" id="375"/>
    <lineage>
        <taxon>Bacteria</taxon>
        <taxon>Pseudomonadati</taxon>
        <taxon>Pseudomonadota</taxon>
        <taxon>Alphaproteobacteria</taxon>
        <taxon>Hyphomicrobiales</taxon>
        <taxon>Nitrobacteraceae</taxon>
        <taxon>Bradyrhizobium</taxon>
    </lineage>
</organism>